<dbReference type="PROSITE" id="PS00061">
    <property type="entry name" value="ADH_SHORT"/>
    <property type="match status" value="1"/>
</dbReference>
<evidence type="ECO:0000259" key="3">
    <source>
        <dbReference type="SMART" id="SM00822"/>
    </source>
</evidence>
<dbReference type="FunFam" id="3.40.50.720:FF:000084">
    <property type="entry name" value="Short-chain dehydrogenase reductase"/>
    <property type="match status" value="1"/>
</dbReference>
<comment type="similarity">
    <text evidence="1">Belongs to the short-chain dehydrogenases/reductases (SDR) family.</text>
</comment>
<name>A0AAN8E9E3_9EURO</name>
<evidence type="ECO:0000313" key="5">
    <source>
        <dbReference type="Proteomes" id="UP001316803"/>
    </source>
</evidence>
<evidence type="ECO:0000313" key="4">
    <source>
        <dbReference type="EMBL" id="KAK5948978.1"/>
    </source>
</evidence>
<keyword evidence="5" id="KW-1185">Reference proteome</keyword>
<dbReference type="Gene3D" id="3.40.50.720">
    <property type="entry name" value="NAD(P)-binding Rossmann-like Domain"/>
    <property type="match status" value="1"/>
</dbReference>
<evidence type="ECO:0000256" key="2">
    <source>
        <dbReference type="ARBA" id="ARBA00022857"/>
    </source>
</evidence>
<dbReference type="PRINTS" id="PR00081">
    <property type="entry name" value="GDHRDH"/>
</dbReference>
<dbReference type="Pfam" id="PF13561">
    <property type="entry name" value="adh_short_C2"/>
    <property type="match status" value="1"/>
</dbReference>
<dbReference type="AlphaFoldDB" id="A0AAN8E9E3"/>
<comment type="caution">
    <text evidence="4">The sequence shown here is derived from an EMBL/GenBank/DDBJ whole genome shotgun (WGS) entry which is preliminary data.</text>
</comment>
<dbReference type="EMBL" id="JAKLMC020000041">
    <property type="protein sequence ID" value="KAK5948978.1"/>
    <property type="molecule type" value="Genomic_DNA"/>
</dbReference>
<dbReference type="InterPro" id="IPR057326">
    <property type="entry name" value="KR_dom"/>
</dbReference>
<accession>A0AAN8E9E3</accession>
<dbReference type="SUPFAM" id="SSF51735">
    <property type="entry name" value="NAD(P)-binding Rossmann-fold domains"/>
    <property type="match status" value="1"/>
</dbReference>
<organism evidence="4 5">
    <name type="scientific">Knufia fluminis</name>
    <dbReference type="NCBI Taxonomy" id="191047"/>
    <lineage>
        <taxon>Eukaryota</taxon>
        <taxon>Fungi</taxon>
        <taxon>Dikarya</taxon>
        <taxon>Ascomycota</taxon>
        <taxon>Pezizomycotina</taxon>
        <taxon>Eurotiomycetes</taxon>
        <taxon>Chaetothyriomycetidae</taxon>
        <taxon>Chaetothyriales</taxon>
        <taxon>Trichomeriaceae</taxon>
        <taxon>Knufia</taxon>
    </lineage>
</organism>
<feature type="domain" description="Ketoreductase" evidence="3">
    <location>
        <begin position="8"/>
        <end position="180"/>
    </location>
</feature>
<dbReference type="InterPro" id="IPR002347">
    <property type="entry name" value="SDR_fam"/>
</dbReference>
<dbReference type="SMART" id="SM00822">
    <property type="entry name" value="PKS_KR"/>
    <property type="match status" value="1"/>
</dbReference>
<dbReference type="PANTHER" id="PTHR42760:SF45">
    <property type="entry name" value="SHORT CHAIN DEHYDROGENASE_REDUCTASE FAMILY PROTEIN, PUTATIVE (AFU_ORTHOLOGUE AFUA_3G09150)-RELATED"/>
    <property type="match status" value="1"/>
</dbReference>
<gene>
    <name evidence="4" type="ORF">OHC33_010064</name>
</gene>
<protein>
    <submittedName>
        <fullName evidence="4">Secondary metabolism biosynthetic enzyme</fullName>
    </submittedName>
</protein>
<dbReference type="CDD" id="cd05233">
    <property type="entry name" value="SDR_c"/>
    <property type="match status" value="1"/>
</dbReference>
<evidence type="ECO:0000256" key="1">
    <source>
        <dbReference type="ARBA" id="ARBA00006484"/>
    </source>
</evidence>
<dbReference type="InterPro" id="IPR036291">
    <property type="entry name" value="NAD(P)-bd_dom_sf"/>
</dbReference>
<dbReference type="Proteomes" id="UP001316803">
    <property type="component" value="Unassembled WGS sequence"/>
</dbReference>
<sequence length="247" mass="26107">MSHLFANKVIAITGAASGIGLETAKLLSSRGAKLSLADVSEGPLQEVCASIESAGGTVIHSVLDVRDRIEVEDWITKTVDTYGRLDGAVNLAGVQPKQVGRAKLQEVDDGDFNRVLDVNVKGTLNCLRAQLKVMVRGAAIVNAASIFGLRGMKMNTAYVVSKHAIVGLTRAAAVENADKGIRVNAVAPGPTMTPMLPWKTEESDRIPWQRAGRPLEVAESIAWLLCDASSYTTGTAEVIDGGLISQA</sequence>
<proteinExistence type="inferred from homology"/>
<dbReference type="InterPro" id="IPR020904">
    <property type="entry name" value="Sc_DH/Rdtase_CS"/>
</dbReference>
<dbReference type="GO" id="GO:0048038">
    <property type="term" value="F:quinone binding"/>
    <property type="evidence" value="ECO:0007669"/>
    <property type="project" value="TreeGrafter"/>
</dbReference>
<dbReference type="GO" id="GO:0016616">
    <property type="term" value="F:oxidoreductase activity, acting on the CH-OH group of donors, NAD or NADP as acceptor"/>
    <property type="evidence" value="ECO:0007669"/>
    <property type="project" value="TreeGrafter"/>
</dbReference>
<reference evidence="4 5" key="1">
    <citation type="submission" date="2022-12" db="EMBL/GenBank/DDBJ databases">
        <title>Genomic features and morphological characterization of a novel Knufia sp. strain isolated from spacecraft assembly facility.</title>
        <authorList>
            <person name="Teixeira M."/>
            <person name="Chander A.M."/>
            <person name="Stajich J.E."/>
            <person name="Venkateswaran K."/>
        </authorList>
    </citation>
    <scope>NUCLEOTIDE SEQUENCE [LARGE SCALE GENOMIC DNA]</scope>
    <source>
        <strain evidence="4 5">FJI-L2-BK-P2</strain>
    </source>
</reference>
<keyword evidence="2" id="KW-0521">NADP</keyword>
<dbReference type="GO" id="GO:0006633">
    <property type="term" value="P:fatty acid biosynthetic process"/>
    <property type="evidence" value="ECO:0007669"/>
    <property type="project" value="TreeGrafter"/>
</dbReference>
<dbReference type="PRINTS" id="PR00080">
    <property type="entry name" value="SDRFAMILY"/>
</dbReference>
<dbReference type="PANTHER" id="PTHR42760">
    <property type="entry name" value="SHORT-CHAIN DEHYDROGENASES/REDUCTASES FAMILY MEMBER"/>
    <property type="match status" value="1"/>
</dbReference>